<name>C3ZAY1_BRAFL</name>
<accession>C3ZAY1</accession>
<proteinExistence type="predicted"/>
<dbReference type="EMBL" id="GG666603">
    <property type="protein sequence ID" value="EEN50018.1"/>
    <property type="molecule type" value="Genomic_DNA"/>
</dbReference>
<feature type="region of interest" description="Disordered" evidence="1">
    <location>
        <begin position="28"/>
        <end position="109"/>
    </location>
</feature>
<evidence type="ECO:0000313" key="2">
    <source>
        <dbReference type="EMBL" id="EEN50018.1"/>
    </source>
</evidence>
<organism>
    <name type="scientific">Branchiostoma floridae</name>
    <name type="common">Florida lancelet</name>
    <name type="synonym">Amphioxus</name>
    <dbReference type="NCBI Taxonomy" id="7739"/>
    <lineage>
        <taxon>Eukaryota</taxon>
        <taxon>Metazoa</taxon>
        <taxon>Chordata</taxon>
        <taxon>Cephalochordata</taxon>
        <taxon>Leptocardii</taxon>
        <taxon>Amphioxiformes</taxon>
        <taxon>Branchiostomatidae</taxon>
        <taxon>Branchiostoma</taxon>
    </lineage>
</organism>
<dbReference type="InParanoid" id="C3ZAY1"/>
<dbReference type="AlphaFoldDB" id="C3ZAY1"/>
<evidence type="ECO:0000256" key="1">
    <source>
        <dbReference type="SAM" id="MobiDB-lite"/>
    </source>
</evidence>
<protein>
    <submittedName>
        <fullName evidence="2">Uncharacterized protein</fullName>
    </submittedName>
</protein>
<feature type="compositionally biased region" description="Polar residues" evidence="1">
    <location>
        <begin position="28"/>
        <end position="48"/>
    </location>
</feature>
<gene>
    <name evidence="2" type="ORF">BRAFLDRAFT_68554</name>
</gene>
<sequence length="157" mass="17897">MSTAVCIALQTRQNVHRDDHAMVELRSNNQPGSVAENQTEGATQNTPNDPYYSTIRDEEDEPIRPYGMAKAGAQYGRAEKRSRSVSENAITGPRPRSERNKCYNQAPGEDTVQMTGYSWRLIEVEKGLEEHEQLSAMKDKQFWRTNFVCSTSHEDER</sequence>
<reference evidence="2" key="1">
    <citation type="journal article" date="2008" name="Nature">
        <title>The amphioxus genome and the evolution of the chordate karyotype.</title>
        <authorList>
            <consortium name="US DOE Joint Genome Institute (JGI-PGF)"/>
            <person name="Putnam N.H."/>
            <person name="Butts T."/>
            <person name="Ferrier D.E.K."/>
            <person name="Furlong R.F."/>
            <person name="Hellsten U."/>
            <person name="Kawashima T."/>
            <person name="Robinson-Rechavi M."/>
            <person name="Shoguchi E."/>
            <person name="Terry A."/>
            <person name="Yu J.-K."/>
            <person name="Benito-Gutierrez E.L."/>
            <person name="Dubchak I."/>
            <person name="Garcia-Fernandez J."/>
            <person name="Gibson-Brown J.J."/>
            <person name="Grigoriev I.V."/>
            <person name="Horton A.C."/>
            <person name="de Jong P.J."/>
            <person name="Jurka J."/>
            <person name="Kapitonov V.V."/>
            <person name="Kohara Y."/>
            <person name="Kuroki Y."/>
            <person name="Lindquist E."/>
            <person name="Lucas S."/>
            <person name="Osoegawa K."/>
            <person name="Pennacchio L.A."/>
            <person name="Salamov A.A."/>
            <person name="Satou Y."/>
            <person name="Sauka-Spengler T."/>
            <person name="Schmutz J."/>
            <person name="Shin-I T."/>
            <person name="Toyoda A."/>
            <person name="Bronner-Fraser M."/>
            <person name="Fujiyama A."/>
            <person name="Holland L.Z."/>
            <person name="Holland P.W.H."/>
            <person name="Satoh N."/>
            <person name="Rokhsar D.S."/>
        </authorList>
    </citation>
    <scope>NUCLEOTIDE SEQUENCE [LARGE SCALE GENOMIC DNA]</scope>
    <source>
        <strain evidence="2">S238N-H82</strain>
        <tissue evidence="2">Testes</tissue>
    </source>
</reference>